<dbReference type="AlphaFoldDB" id="A0AA39IY53"/>
<feature type="region of interest" description="Disordered" evidence="1">
    <location>
        <begin position="159"/>
        <end position="178"/>
    </location>
</feature>
<protein>
    <submittedName>
        <fullName evidence="2">Uncharacterized protein</fullName>
    </submittedName>
</protein>
<name>A0AA39IY53_9AGAR</name>
<proteinExistence type="predicted"/>
<evidence type="ECO:0000313" key="3">
    <source>
        <dbReference type="Proteomes" id="UP001175226"/>
    </source>
</evidence>
<accession>A0AA39IY53</accession>
<comment type="caution">
    <text evidence="2">The sequence shown here is derived from an EMBL/GenBank/DDBJ whole genome shotgun (WGS) entry which is preliminary data.</text>
</comment>
<gene>
    <name evidence="2" type="ORF">EV421DRAFT_1924840</name>
</gene>
<keyword evidence="3" id="KW-1185">Reference proteome</keyword>
<dbReference type="EMBL" id="JAUEPT010000102">
    <property type="protein sequence ID" value="KAK0432015.1"/>
    <property type="molecule type" value="Genomic_DNA"/>
</dbReference>
<sequence length="527" mass="58499">MVDLGTKHRGRVKIGSRTMNVDEGVVDVHVVLDDGGRQKGTVIRVSDRPLRSVPRLDTHLTFTDICPPAETFQDEQLTIKYYWFRRSPRYAACQANSDERAQRPKLGLSVQSALTSEVLTNPKVVDSVTGARISSSISGVVLDWHGNADVSKAAPPARMLSSSTCKPSVPRRERPRQPVSFKRRTFKLQTQIGNDDDDGERRRFPTPNLYLGNDQLEVFPLNDNCGFSLLYDVKNITPYKTDVIESVYYDSSSFVSPYSSVNPGTGSLNNLQCLLGSVKPSFFLPTPLSNVRLWLPVFYTGDLIVPHATKQMKIEDLAERIVDVPGLSLFSRKTMTAKITLMPLTRIRGAGGRAGFASDISVTANVLRMTQVHNKHSLREDGDERLQGELACWGPQRYSVAPVSAVVSSCGGDWDVQLNSPVSTPQKFHYSSIHFVRSESCSIIPGSAQLEFSSEYHVSPDKLKSQVVQGELARLREQVIDDQTNVCSLPYMHTPSASNVTGNWDHFLIATTKIEHSEHWGVGIFCD</sequence>
<organism evidence="2 3">
    <name type="scientific">Armillaria borealis</name>
    <dbReference type="NCBI Taxonomy" id="47425"/>
    <lineage>
        <taxon>Eukaryota</taxon>
        <taxon>Fungi</taxon>
        <taxon>Dikarya</taxon>
        <taxon>Basidiomycota</taxon>
        <taxon>Agaricomycotina</taxon>
        <taxon>Agaricomycetes</taxon>
        <taxon>Agaricomycetidae</taxon>
        <taxon>Agaricales</taxon>
        <taxon>Marasmiineae</taxon>
        <taxon>Physalacriaceae</taxon>
        <taxon>Armillaria</taxon>
    </lineage>
</organism>
<evidence type="ECO:0000313" key="2">
    <source>
        <dbReference type="EMBL" id="KAK0432015.1"/>
    </source>
</evidence>
<reference evidence="2" key="1">
    <citation type="submission" date="2023-06" db="EMBL/GenBank/DDBJ databases">
        <authorList>
            <consortium name="Lawrence Berkeley National Laboratory"/>
            <person name="Ahrendt S."/>
            <person name="Sahu N."/>
            <person name="Indic B."/>
            <person name="Wong-Bajracharya J."/>
            <person name="Merenyi Z."/>
            <person name="Ke H.-M."/>
            <person name="Monk M."/>
            <person name="Kocsube S."/>
            <person name="Drula E."/>
            <person name="Lipzen A."/>
            <person name="Balint B."/>
            <person name="Henrissat B."/>
            <person name="Andreopoulos B."/>
            <person name="Martin F.M."/>
            <person name="Harder C.B."/>
            <person name="Rigling D."/>
            <person name="Ford K.L."/>
            <person name="Foster G.D."/>
            <person name="Pangilinan J."/>
            <person name="Papanicolaou A."/>
            <person name="Barry K."/>
            <person name="LaButti K."/>
            <person name="Viragh M."/>
            <person name="Koriabine M."/>
            <person name="Yan M."/>
            <person name="Riley R."/>
            <person name="Champramary S."/>
            <person name="Plett K.L."/>
            <person name="Tsai I.J."/>
            <person name="Slot J."/>
            <person name="Sipos G."/>
            <person name="Plett J."/>
            <person name="Nagy L.G."/>
            <person name="Grigoriev I.V."/>
        </authorList>
    </citation>
    <scope>NUCLEOTIDE SEQUENCE</scope>
    <source>
        <strain evidence="2">FPL87.14</strain>
    </source>
</reference>
<dbReference type="Proteomes" id="UP001175226">
    <property type="component" value="Unassembled WGS sequence"/>
</dbReference>
<evidence type="ECO:0000256" key="1">
    <source>
        <dbReference type="SAM" id="MobiDB-lite"/>
    </source>
</evidence>